<evidence type="ECO:0000256" key="1">
    <source>
        <dbReference type="ARBA" id="ARBA00001324"/>
    </source>
</evidence>
<comment type="similarity">
    <text evidence="3">Belongs to the polysaccharide lyase 4 family.</text>
</comment>
<keyword evidence="9" id="KW-0119">Carbohydrate metabolism</keyword>
<evidence type="ECO:0000256" key="3">
    <source>
        <dbReference type="ARBA" id="ARBA00010418"/>
    </source>
</evidence>
<evidence type="ECO:0000256" key="5">
    <source>
        <dbReference type="ARBA" id="ARBA00022525"/>
    </source>
</evidence>
<dbReference type="SUPFAM" id="SSF49452">
    <property type="entry name" value="Starch-binding domain-like"/>
    <property type="match status" value="1"/>
</dbReference>
<organism evidence="14 15">
    <name type="scientific">Apiotrichum porosum</name>
    <dbReference type="NCBI Taxonomy" id="105984"/>
    <lineage>
        <taxon>Eukaryota</taxon>
        <taxon>Fungi</taxon>
        <taxon>Dikarya</taxon>
        <taxon>Basidiomycota</taxon>
        <taxon>Agaricomycotina</taxon>
        <taxon>Tremellomycetes</taxon>
        <taxon>Trichosporonales</taxon>
        <taxon>Trichosporonaceae</taxon>
        <taxon>Apiotrichum</taxon>
    </lineage>
</organism>
<keyword evidence="5" id="KW-0964">Secreted</keyword>
<dbReference type="RefSeq" id="XP_028475984.1">
    <property type="nucleotide sequence ID" value="XM_028624010.1"/>
</dbReference>
<dbReference type="EC" id="4.2.2.23" evidence="4"/>
<sequence>MWSPAWAMATLAVLGSTATAFLNATETDTFMYLENERMYFAMNKSTSYISTITIDGVSLLGSPIASSTAVLYVDGMVTPKQTHYSPGPKSSFKVVTGTDSAGKKYGGFIVSETAPENAYGEVYSQYWFLREGETSLHSFTRLTYHNETQDVLTPLTELRTLFRPQSPLWTHMSSSPSFWVPEPTPNPAAGYGSSSNQVLVQDTTWYLNKNRTNDPYVTQVADYWTKYSMSEVYRDHTVHGLVADGTQTPDNSTLGVWMVYNTKDTFYGGPTYSDLTVDGYVYNYIMSNHHGDQVVNITNGFERTWGPSLFHFNKGDALSQKRTIDTAISTLRADAETLANTQTHAQFYDDIASYVPGYATTKERGSWKAKVNLPKGASNAIAILTAPGYDYQDNAQNASAYQYWANIASNGQVTIPRVKAGDYRLTMYADGIFGDYVQETISVKPGSQTNSGNIKWVAESAGTELWRIGTPDKSAGEYRHGNALDTTHPLHAPEYRIYWGAYDYINDFPNGVNFHVGKSKEATDFNWVHWAAYGSSMTRPGIYADATINNWTISFDTTAKQLKSKTEATFTVQLAGVTTAAGNTDTYSDAAPWYNLPLVVNVNGVDLEAFVIPFYQSGSCSTRSGVTCYQVANKFTFPASYLSTSKTNELILSLPFNATGSAVVATSISVMYDALRLEVK</sequence>
<comment type="catalytic activity">
    <reaction evidence="1">
        <text>Endotype eliminative cleavage of L-alpha-rhamnopyranosyl-(1-&gt;4)-alpha-D-galactopyranosyluronic acid bonds of rhamnogalacturonan I domains in ramified hairy regions of pectin leaving L-rhamnopyranose at the reducing end and 4-deoxy-4,5-unsaturated D-galactopyranosyluronic acid at the non-reducing end.</text>
        <dbReference type="EC" id="4.2.2.23"/>
    </reaction>
</comment>
<keyword evidence="6 11" id="KW-0732">Signal</keyword>
<accession>A0A427XR22</accession>
<dbReference type="SUPFAM" id="SSF74650">
    <property type="entry name" value="Galactose mutarotase-like"/>
    <property type="match status" value="1"/>
</dbReference>
<dbReference type="EMBL" id="RSCE01000007">
    <property type="protein sequence ID" value="RSH81265.1"/>
    <property type="molecule type" value="Genomic_DNA"/>
</dbReference>
<dbReference type="AlphaFoldDB" id="A0A427XR22"/>
<dbReference type="InterPro" id="IPR029411">
    <property type="entry name" value="RG-lyase_III"/>
</dbReference>
<dbReference type="InterPro" id="IPR029413">
    <property type="entry name" value="RG-lyase_II"/>
</dbReference>
<dbReference type="Gene3D" id="2.70.98.10">
    <property type="match status" value="1"/>
</dbReference>
<dbReference type="PANTHER" id="PTHR32018:SF9">
    <property type="entry name" value="RHAMNOGALACTURONATE LYASE B"/>
    <property type="match status" value="1"/>
</dbReference>
<dbReference type="InterPro" id="IPR011013">
    <property type="entry name" value="Gal_mutarotase_sf_dom"/>
</dbReference>
<dbReference type="GeneID" id="39593248"/>
<feature type="domain" description="Rhamnogalacturonan lyase" evidence="12">
    <location>
        <begin position="464"/>
        <end position="677"/>
    </location>
</feature>
<dbReference type="GO" id="GO:0000272">
    <property type="term" value="P:polysaccharide catabolic process"/>
    <property type="evidence" value="ECO:0007669"/>
    <property type="project" value="UniProtKB-KW"/>
</dbReference>
<evidence type="ECO:0000256" key="10">
    <source>
        <dbReference type="ARBA" id="ARBA00023326"/>
    </source>
</evidence>
<dbReference type="GO" id="GO:0030246">
    <property type="term" value="F:carbohydrate binding"/>
    <property type="evidence" value="ECO:0007669"/>
    <property type="project" value="InterPro"/>
</dbReference>
<dbReference type="Gene3D" id="2.60.120.260">
    <property type="entry name" value="Galactose-binding domain-like"/>
    <property type="match status" value="1"/>
</dbReference>
<feature type="signal peptide" evidence="11">
    <location>
        <begin position="1"/>
        <end position="20"/>
    </location>
</feature>
<dbReference type="STRING" id="105984.A0A427XR22"/>
<dbReference type="PANTHER" id="PTHR32018">
    <property type="entry name" value="RHAMNOGALACTURONATE LYASE FAMILY PROTEIN"/>
    <property type="match status" value="1"/>
</dbReference>
<name>A0A427XR22_9TREE</name>
<evidence type="ECO:0000256" key="2">
    <source>
        <dbReference type="ARBA" id="ARBA00004613"/>
    </source>
</evidence>
<evidence type="ECO:0000259" key="13">
    <source>
        <dbReference type="Pfam" id="PF14686"/>
    </source>
</evidence>
<comment type="subcellular location">
    <subcellularLocation>
        <location evidence="2">Secreted</location>
    </subcellularLocation>
</comment>
<dbReference type="InterPro" id="IPR014718">
    <property type="entry name" value="GH-type_carb-bd"/>
</dbReference>
<keyword evidence="7" id="KW-0325">Glycoprotein</keyword>
<feature type="chain" id="PRO_5019298147" description="rhamnogalacturonan endolyase" evidence="11">
    <location>
        <begin position="21"/>
        <end position="680"/>
    </location>
</feature>
<evidence type="ECO:0000256" key="4">
    <source>
        <dbReference type="ARBA" id="ARBA00012437"/>
    </source>
</evidence>
<keyword evidence="8" id="KW-0456">Lyase</keyword>
<dbReference type="Pfam" id="PF14683">
    <property type="entry name" value="CBM-like"/>
    <property type="match status" value="1"/>
</dbReference>
<proteinExistence type="inferred from homology"/>
<evidence type="ECO:0000256" key="8">
    <source>
        <dbReference type="ARBA" id="ARBA00023239"/>
    </source>
</evidence>
<dbReference type="Proteomes" id="UP000279236">
    <property type="component" value="Unassembled WGS sequence"/>
</dbReference>
<dbReference type="GO" id="GO:0102210">
    <property type="term" value="F:rhamnogalacturonan endolyase activity"/>
    <property type="evidence" value="ECO:0007669"/>
    <property type="project" value="UniProtKB-EC"/>
</dbReference>
<dbReference type="GO" id="GO:0005576">
    <property type="term" value="C:extracellular region"/>
    <property type="evidence" value="ECO:0007669"/>
    <property type="project" value="UniProtKB-SubCell"/>
</dbReference>
<evidence type="ECO:0000313" key="15">
    <source>
        <dbReference type="Proteomes" id="UP000279236"/>
    </source>
</evidence>
<dbReference type="Gene3D" id="2.60.40.1120">
    <property type="entry name" value="Carboxypeptidase-like, regulatory domain"/>
    <property type="match status" value="1"/>
</dbReference>
<dbReference type="Pfam" id="PF14686">
    <property type="entry name" value="fn3_3"/>
    <property type="match status" value="1"/>
</dbReference>
<keyword evidence="15" id="KW-1185">Reference proteome</keyword>
<evidence type="ECO:0000256" key="9">
    <source>
        <dbReference type="ARBA" id="ARBA00023277"/>
    </source>
</evidence>
<dbReference type="CDD" id="cd10316">
    <property type="entry name" value="RGL4_M"/>
    <property type="match status" value="1"/>
</dbReference>
<keyword evidence="10" id="KW-0624">Polysaccharide degradation</keyword>
<dbReference type="InterPro" id="IPR008979">
    <property type="entry name" value="Galactose-bd-like_sf"/>
</dbReference>
<evidence type="ECO:0000313" key="14">
    <source>
        <dbReference type="EMBL" id="RSH81265.1"/>
    </source>
</evidence>
<dbReference type="InterPro" id="IPR013784">
    <property type="entry name" value="Carb-bd-like_fold"/>
</dbReference>
<feature type="domain" description="Rhamnogalacturonan lyase" evidence="13">
    <location>
        <begin position="374"/>
        <end position="450"/>
    </location>
</feature>
<dbReference type="SUPFAM" id="SSF49785">
    <property type="entry name" value="Galactose-binding domain-like"/>
    <property type="match status" value="1"/>
</dbReference>
<dbReference type="InterPro" id="IPR051850">
    <property type="entry name" value="Polysacch_Lyase_4"/>
</dbReference>
<evidence type="ECO:0000256" key="11">
    <source>
        <dbReference type="SAM" id="SignalP"/>
    </source>
</evidence>
<comment type="caution">
    <text evidence="14">The sequence shown here is derived from an EMBL/GenBank/DDBJ whole genome shotgun (WGS) entry which is preliminary data.</text>
</comment>
<gene>
    <name evidence="14" type="ORF">EHS24_008705</name>
</gene>
<evidence type="ECO:0000259" key="12">
    <source>
        <dbReference type="Pfam" id="PF14683"/>
    </source>
</evidence>
<reference evidence="14 15" key="1">
    <citation type="submission" date="2018-11" db="EMBL/GenBank/DDBJ databases">
        <title>Genome sequence of Apiotrichum porosum DSM 27194.</title>
        <authorList>
            <person name="Aliyu H."/>
            <person name="Gorte O."/>
            <person name="Ochsenreither K."/>
        </authorList>
    </citation>
    <scope>NUCLEOTIDE SEQUENCE [LARGE SCALE GENOMIC DNA]</scope>
    <source>
        <strain evidence="14 15">DSM 27194</strain>
    </source>
</reference>
<evidence type="ECO:0000256" key="6">
    <source>
        <dbReference type="ARBA" id="ARBA00022729"/>
    </source>
</evidence>
<protein>
    <recommendedName>
        <fullName evidence="4">rhamnogalacturonan endolyase</fullName>
        <ecNumber evidence="4">4.2.2.23</ecNumber>
    </recommendedName>
</protein>
<evidence type="ECO:0000256" key="7">
    <source>
        <dbReference type="ARBA" id="ARBA00023180"/>
    </source>
</evidence>
<dbReference type="OrthoDB" id="2130367at2759"/>